<dbReference type="AlphaFoldDB" id="A0A9P4PBL4"/>
<sequence>MASKNTFPRTAAGVPPQTAAPTPSELNGTTPIFAVSSQKCPILCAPIYRELNDASTTFCFTFPVDGPTPSMPTSAPPPPSQVVCPSMFWTASLAPPPYRELNGITPIFRVSAQSAPAAGPTESKFYCGARFDHLPPFMEAERLGEVYVRCAEQEEKHWDKAHAGDTHREQRHWEMDIAPHLAFQNGLGGTGDMSVLDL</sequence>
<protein>
    <submittedName>
        <fullName evidence="2">Uncharacterized protein</fullName>
    </submittedName>
</protein>
<comment type="caution">
    <text evidence="2">The sequence shown here is derived from an EMBL/GenBank/DDBJ whole genome shotgun (WGS) entry which is preliminary data.</text>
</comment>
<keyword evidence="3" id="KW-1185">Reference proteome</keyword>
<accession>A0A9P4PBL4</accession>
<evidence type="ECO:0000256" key="1">
    <source>
        <dbReference type="SAM" id="MobiDB-lite"/>
    </source>
</evidence>
<dbReference type="Proteomes" id="UP000799764">
    <property type="component" value="Unassembled WGS sequence"/>
</dbReference>
<reference evidence="2" key="1">
    <citation type="journal article" date="2020" name="Stud. Mycol.">
        <title>101 Dothideomycetes genomes: a test case for predicting lifestyles and emergence of pathogens.</title>
        <authorList>
            <person name="Haridas S."/>
            <person name="Albert R."/>
            <person name="Binder M."/>
            <person name="Bloem J."/>
            <person name="Labutti K."/>
            <person name="Salamov A."/>
            <person name="Andreopoulos B."/>
            <person name="Baker S."/>
            <person name="Barry K."/>
            <person name="Bills G."/>
            <person name="Bluhm B."/>
            <person name="Cannon C."/>
            <person name="Castanera R."/>
            <person name="Culley D."/>
            <person name="Daum C."/>
            <person name="Ezra D."/>
            <person name="Gonzalez J."/>
            <person name="Henrissat B."/>
            <person name="Kuo A."/>
            <person name="Liang C."/>
            <person name="Lipzen A."/>
            <person name="Lutzoni F."/>
            <person name="Magnuson J."/>
            <person name="Mondo S."/>
            <person name="Nolan M."/>
            <person name="Ohm R."/>
            <person name="Pangilinan J."/>
            <person name="Park H.-J."/>
            <person name="Ramirez L."/>
            <person name="Alfaro M."/>
            <person name="Sun H."/>
            <person name="Tritt A."/>
            <person name="Yoshinaga Y."/>
            <person name="Zwiers L.-H."/>
            <person name="Turgeon B."/>
            <person name="Goodwin S."/>
            <person name="Spatafora J."/>
            <person name="Crous P."/>
            <person name="Grigoriev I."/>
        </authorList>
    </citation>
    <scope>NUCLEOTIDE SEQUENCE</scope>
    <source>
        <strain evidence="2">CBS 690.94</strain>
    </source>
</reference>
<dbReference type="OrthoDB" id="10666077at2759"/>
<evidence type="ECO:0000313" key="2">
    <source>
        <dbReference type="EMBL" id="KAF2440985.1"/>
    </source>
</evidence>
<organism evidence="2 3">
    <name type="scientific">Karstenula rhodostoma CBS 690.94</name>
    <dbReference type="NCBI Taxonomy" id="1392251"/>
    <lineage>
        <taxon>Eukaryota</taxon>
        <taxon>Fungi</taxon>
        <taxon>Dikarya</taxon>
        <taxon>Ascomycota</taxon>
        <taxon>Pezizomycotina</taxon>
        <taxon>Dothideomycetes</taxon>
        <taxon>Pleosporomycetidae</taxon>
        <taxon>Pleosporales</taxon>
        <taxon>Massarineae</taxon>
        <taxon>Didymosphaeriaceae</taxon>
        <taxon>Karstenula</taxon>
    </lineage>
</organism>
<name>A0A9P4PBL4_9PLEO</name>
<dbReference type="EMBL" id="MU001506">
    <property type="protein sequence ID" value="KAF2440985.1"/>
    <property type="molecule type" value="Genomic_DNA"/>
</dbReference>
<gene>
    <name evidence="2" type="ORF">P171DRAFT_488563</name>
</gene>
<proteinExistence type="predicted"/>
<feature type="region of interest" description="Disordered" evidence="1">
    <location>
        <begin position="1"/>
        <end position="25"/>
    </location>
</feature>
<evidence type="ECO:0000313" key="3">
    <source>
        <dbReference type="Proteomes" id="UP000799764"/>
    </source>
</evidence>